<organism evidence="1 2">
    <name type="scientific">Brevibacterium salitolerans</name>
    <dbReference type="NCBI Taxonomy" id="1403566"/>
    <lineage>
        <taxon>Bacteria</taxon>
        <taxon>Bacillati</taxon>
        <taxon>Actinomycetota</taxon>
        <taxon>Actinomycetes</taxon>
        <taxon>Micrococcales</taxon>
        <taxon>Brevibacteriaceae</taxon>
        <taxon>Brevibacterium</taxon>
    </lineage>
</organism>
<sequence>MIPEQLADARCTTDRQTVAALEAMGLTAEDLTSAVAAGVRAAGRITADHPVTAPGFTLWSETVAHLRHTLGERGWKRVNPGNSPQVVSPDGRIALMPVRGNHATGVSPDVEPSTFHHRGPATVDAVRRNAQTGLSLLTPETGPADAATPHTWFLLYHWFEDSPEFRAELSLPLLSGSSDDEPEAVVFSRWRRRILLPPVNTSDFEVPMNPRRHDEDDVAFDIDEIA</sequence>
<protein>
    <submittedName>
        <fullName evidence="1">Uncharacterized protein</fullName>
    </submittedName>
</protein>
<accession>A0ABP5IVS5</accession>
<evidence type="ECO:0000313" key="2">
    <source>
        <dbReference type="Proteomes" id="UP001500984"/>
    </source>
</evidence>
<reference evidence="2" key="1">
    <citation type="journal article" date="2019" name="Int. J. Syst. Evol. Microbiol.">
        <title>The Global Catalogue of Microorganisms (GCM) 10K type strain sequencing project: providing services to taxonomists for standard genome sequencing and annotation.</title>
        <authorList>
            <consortium name="The Broad Institute Genomics Platform"/>
            <consortium name="The Broad Institute Genome Sequencing Center for Infectious Disease"/>
            <person name="Wu L."/>
            <person name="Ma J."/>
        </authorList>
    </citation>
    <scope>NUCLEOTIDE SEQUENCE [LARGE SCALE GENOMIC DNA]</scope>
    <source>
        <strain evidence="2">JCM 15900</strain>
    </source>
</reference>
<keyword evidence="2" id="KW-1185">Reference proteome</keyword>
<comment type="caution">
    <text evidence="1">The sequence shown here is derived from an EMBL/GenBank/DDBJ whole genome shotgun (WGS) entry which is preliminary data.</text>
</comment>
<name>A0ABP5IVS5_9MICO</name>
<proteinExistence type="predicted"/>
<gene>
    <name evidence="1" type="ORF">GCM10009823_30900</name>
</gene>
<dbReference type="RefSeq" id="WP_344338312.1">
    <property type="nucleotide sequence ID" value="NZ_BAAAPZ010000018.1"/>
</dbReference>
<dbReference type="Proteomes" id="UP001500984">
    <property type="component" value="Unassembled WGS sequence"/>
</dbReference>
<evidence type="ECO:0000313" key="1">
    <source>
        <dbReference type="EMBL" id="GAA2105455.1"/>
    </source>
</evidence>
<dbReference type="EMBL" id="BAAAPZ010000018">
    <property type="protein sequence ID" value="GAA2105455.1"/>
    <property type="molecule type" value="Genomic_DNA"/>
</dbReference>